<dbReference type="PANTHER" id="PTHR11177">
    <property type="entry name" value="CHITINASE"/>
    <property type="match status" value="1"/>
</dbReference>
<name>A0A9P5YT40_9AGAR</name>
<evidence type="ECO:0000256" key="10">
    <source>
        <dbReference type="ARBA" id="ARBA00023326"/>
    </source>
</evidence>
<dbReference type="FunFam" id="3.20.20.80:FF:000075">
    <property type="entry name" value="Sporulation-specific chitinase"/>
    <property type="match status" value="1"/>
</dbReference>
<keyword evidence="8" id="KW-0119">Carbohydrate metabolism</keyword>
<feature type="domain" description="GH18" evidence="14">
    <location>
        <begin position="104"/>
        <end position="476"/>
    </location>
</feature>
<accession>A0A9P5YT40</accession>
<dbReference type="Gene3D" id="3.10.50.10">
    <property type="match status" value="1"/>
</dbReference>
<keyword evidence="10" id="KW-0624">Polysaccharide degradation</keyword>
<gene>
    <name evidence="15" type="ORF">BDN70DRAFT_885062</name>
</gene>
<dbReference type="OrthoDB" id="76388at2759"/>
<keyword evidence="9 11" id="KW-0326">Glycosidase</keyword>
<dbReference type="CDD" id="cd06548">
    <property type="entry name" value="GH18_chitinase"/>
    <property type="match status" value="1"/>
</dbReference>
<dbReference type="InterPro" id="IPR029070">
    <property type="entry name" value="Chitinase_insertion_sf"/>
</dbReference>
<reference evidence="15" key="1">
    <citation type="submission" date="2020-11" db="EMBL/GenBank/DDBJ databases">
        <authorList>
            <consortium name="DOE Joint Genome Institute"/>
            <person name="Ahrendt S."/>
            <person name="Riley R."/>
            <person name="Andreopoulos W."/>
            <person name="Labutti K."/>
            <person name="Pangilinan J."/>
            <person name="Ruiz-Duenas F.J."/>
            <person name="Barrasa J.M."/>
            <person name="Sanchez-Garcia M."/>
            <person name="Camarero S."/>
            <person name="Miyauchi S."/>
            <person name="Serrano A."/>
            <person name="Linde D."/>
            <person name="Babiker R."/>
            <person name="Drula E."/>
            <person name="Ayuso-Fernandez I."/>
            <person name="Pacheco R."/>
            <person name="Padilla G."/>
            <person name="Ferreira P."/>
            <person name="Barriuso J."/>
            <person name="Kellner H."/>
            <person name="Castanera R."/>
            <person name="Alfaro M."/>
            <person name="Ramirez L."/>
            <person name="Pisabarro A.G."/>
            <person name="Kuo A."/>
            <person name="Tritt A."/>
            <person name="Lipzen A."/>
            <person name="He G."/>
            <person name="Yan M."/>
            <person name="Ng V."/>
            <person name="Cullen D."/>
            <person name="Martin F."/>
            <person name="Rosso M.-N."/>
            <person name="Henrissat B."/>
            <person name="Hibbett D."/>
            <person name="Martinez A.T."/>
            <person name="Grigoriev I.V."/>
        </authorList>
    </citation>
    <scope>NUCLEOTIDE SEQUENCE</scope>
    <source>
        <strain evidence="15">CIRM-BRFM 674</strain>
    </source>
</reference>
<comment type="subcellular location">
    <subcellularLocation>
        <location evidence="2">Secreted</location>
    </subcellularLocation>
</comment>
<dbReference type="InterPro" id="IPR017853">
    <property type="entry name" value="GH"/>
</dbReference>
<dbReference type="InterPro" id="IPR011583">
    <property type="entry name" value="Chitinase_II/V-like_cat"/>
</dbReference>
<evidence type="ECO:0000313" key="16">
    <source>
        <dbReference type="Proteomes" id="UP000807469"/>
    </source>
</evidence>
<dbReference type="EC" id="3.2.1.14" evidence="4"/>
<evidence type="ECO:0000256" key="5">
    <source>
        <dbReference type="ARBA" id="ARBA00022525"/>
    </source>
</evidence>
<dbReference type="Gene3D" id="3.20.20.80">
    <property type="entry name" value="Glycosidases"/>
    <property type="match status" value="1"/>
</dbReference>
<proteinExistence type="inferred from homology"/>
<evidence type="ECO:0000256" key="9">
    <source>
        <dbReference type="ARBA" id="ARBA00023295"/>
    </source>
</evidence>
<evidence type="ECO:0000256" key="12">
    <source>
        <dbReference type="SAM" id="MobiDB-lite"/>
    </source>
</evidence>
<dbReference type="Proteomes" id="UP000807469">
    <property type="component" value="Unassembled WGS sequence"/>
</dbReference>
<dbReference type="InterPro" id="IPR001579">
    <property type="entry name" value="Glyco_hydro_18_chit_AS"/>
</dbReference>
<dbReference type="PANTHER" id="PTHR11177:SF317">
    <property type="entry name" value="CHITINASE 12-RELATED"/>
    <property type="match status" value="1"/>
</dbReference>
<evidence type="ECO:0000259" key="14">
    <source>
        <dbReference type="PROSITE" id="PS51910"/>
    </source>
</evidence>
<dbReference type="GO" id="GO:0008843">
    <property type="term" value="F:endochitinase activity"/>
    <property type="evidence" value="ECO:0007669"/>
    <property type="project" value="UniProtKB-EC"/>
</dbReference>
<sequence>MSSTSYHPLPASESTERLPQRFAHLDSDDSEPPPKYSLITRRRILVASLFIFVAFVFYTAGQFSARPHAPTPDAPKVPQATQEPLPEKGRPCSSDDPTMPCDGKYSVGYFVNWGIYGRKFPPSLIPVKDLTHILYAFANVKPDTGEVYLSDLWADQDIHYPGDSWNDVGINLYGNFKAIYKLKKENRHLKVLLSIGGWTYSPSFHPVVVNPALRAKFVQSSVQLVEDYGLDGLDIDYEYPSNDTQALGYVSLLAEMRDALDKQAAKKGPSCKFLLTIAAPCGPDNYNKLHVAAMDKSLDFWNLMAYDFSGSWDSTANHQANIYGGPISASASVDYYISKGVKREKLVLGVPLYGRSFLNTEGPGTSYSGMGQGTWESGVYDYRALPLPGSTVKVDKSAIASWSYDATKKEMISFDSEEIAKLKGQYIKKENLGGSMFWELSGDKGSVREGIETGPGKDLQPGNSLVTIVNNAMGGLETSKNCLIYSHSKFDNLRKEMA</sequence>
<evidence type="ECO:0000256" key="2">
    <source>
        <dbReference type="ARBA" id="ARBA00004613"/>
    </source>
</evidence>
<dbReference type="SUPFAM" id="SSF54556">
    <property type="entry name" value="Chitinase insertion domain"/>
    <property type="match status" value="1"/>
</dbReference>
<dbReference type="Pfam" id="PF00704">
    <property type="entry name" value="Glyco_hydro_18"/>
    <property type="match status" value="1"/>
</dbReference>
<comment type="caution">
    <text evidence="15">The sequence shown here is derived from an EMBL/GenBank/DDBJ whole genome shotgun (WGS) entry which is preliminary data.</text>
</comment>
<keyword evidence="13" id="KW-1133">Transmembrane helix</keyword>
<dbReference type="AlphaFoldDB" id="A0A9P5YT40"/>
<dbReference type="PROSITE" id="PS51910">
    <property type="entry name" value="GH18_2"/>
    <property type="match status" value="1"/>
</dbReference>
<protein>
    <recommendedName>
        <fullName evidence="4">chitinase</fullName>
        <ecNumber evidence="4">3.2.1.14</ecNumber>
    </recommendedName>
</protein>
<dbReference type="SMART" id="SM00636">
    <property type="entry name" value="Glyco_18"/>
    <property type="match status" value="1"/>
</dbReference>
<evidence type="ECO:0000256" key="3">
    <source>
        <dbReference type="ARBA" id="ARBA00008682"/>
    </source>
</evidence>
<keyword evidence="5" id="KW-0964">Secreted</keyword>
<evidence type="ECO:0000256" key="13">
    <source>
        <dbReference type="SAM" id="Phobius"/>
    </source>
</evidence>
<feature type="region of interest" description="Disordered" evidence="12">
    <location>
        <begin position="67"/>
        <end position="97"/>
    </location>
</feature>
<organism evidence="15 16">
    <name type="scientific">Pholiota conissans</name>
    <dbReference type="NCBI Taxonomy" id="109636"/>
    <lineage>
        <taxon>Eukaryota</taxon>
        <taxon>Fungi</taxon>
        <taxon>Dikarya</taxon>
        <taxon>Basidiomycota</taxon>
        <taxon>Agaricomycotina</taxon>
        <taxon>Agaricomycetes</taxon>
        <taxon>Agaricomycetidae</taxon>
        <taxon>Agaricales</taxon>
        <taxon>Agaricineae</taxon>
        <taxon>Strophariaceae</taxon>
        <taxon>Pholiota</taxon>
    </lineage>
</organism>
<evidence type="ECO:0000313" key="15">
    <source>
        <dbReference type="EMBL" id="KAF9474225.1"/>
    </source>
</evidence>
<evidence type="ECO:0000256" key="7">
    <source>
        <dbReference type="ARBA" id="ARBA00023024"/>
    </source>
</evidence>
<keyword evidence="13" id="KW-0472">Membrane</keyword>
<keyword evidence="6 11" id="KW-0378">Hydrolase</keyword>
<dbReference type="PROSITE" id="PS01095">
    <property type="entry name" value="GH18_1"/>
    <property type="match status" value="1"/>
</dbReference>
<feature type="transmembrane region" description="Helical" evidence="13">
    <location>
        <begin position="44"/>
        <end position="61"/>
    </location>
</feature>
<evidence type="ECO:0000256" key="8">
    <source>
        <dbReference type="ARBA" id="ARBA00023277"/>
    </source>
</evidence>
<evidence type="ECO:0000256" key="4">
    <source>
        <dbReference type="ARBA" id="ARBA00012729"/>
    </source>
</evidence>
<dbReference type="FunFam" id="3.10.50.10:FF:000005">
    <property type="entry name" value="Endochitinase B1"/>
    <property type="match status" value="1"/>
</dbReference>
<dbReference type="InterPro" id="IPR001223">
    <property type="entry name" value="Glyco_hydro18_cat"/>
</dbReference>
<keyword evidence="16" id="KW-1185">Reference proteome</keyword>
<evidence type="ECO:0000256" key="1">
    <source>
        <dbReference type="ARBA" id="ARBA00000822"/>
    </source>
</evidence>
<dbReference type="GO" id="GO:0000272">
    <property type="term" value="P:polysaccharide catabolic process"/>
    <property type="evidence" value="ECO:0007669"/>
    <property type="project" value="UniProtKB-KW"/>
</dbReference>
<keyword evidence="7" id="KW-0146">Chitin degradation</keyword>
<dbReference type="GO" id="GO:0008061">
    <property type="term" value="F:chitin binding"/>
    <property type="evidence" value="ECO:0007669"/>
    <property type="project" value="InterPro"/>
</dbReference>
<evidence type="ECO:0000256" key="6">
    <source>
        <dbReference type="ARBA" id="ARBA00022801"/>
    </source>
</evidence>
<dbReference type="GO" id="GO:0005576">
    <property type="term" value="C:extracellular region"/>
    <property type="evidence" value="ECO:0007669"/>
    <property type="project" value="UniProtKB-SubCell"/>
</dbReference>
<dbReference type="InterPro" id="IPR050314">
    <property type="entry name" value="Glycosyl_Hydrlase_18"/>
</dbReference>
<dbReference type="SUPFAM" id="SSF51445">
    <property type="entry name" value="(Trans)glycosidases"/>
    <property type="match status" value="1"/>
</dbReference>
<dbReference type="GO" id="GO:0006032">
    <property type="term" value="P:chitin catabolic process"/>
    <property type="evidence" value="ECO:0007669"/>
    <property type="project" value="UniProtKB-KW"/>
</dbReference>
<comment type="similarity">
    <text evidence="3">Belongs to the glycosyl hydrolase 18 family. Chitinase class V subfamily.</text>
</comment>
<comment type="catalytic activity">
    <reaction evidence="1">
        <text>Random endo-hydrolysis of N-acetyl-beta-D-glucosaminide (1-&gt;4)-beta-linkages in chitin and chitodextrins.</text>
        <dbReference type="EC" id="3.2.1.14"/>
    </reaction>
</comment>
<evidence type="ECO:0000256" key="11">
    <source>
        <dbReference type="RuleBase" id="RU000489"/>
    </source>
</evidence>
<dbReference type="EMBL" id="MU155390">
    <property type="protein sequence ID" value="KAF9474225.1"/>
    <property type="molecule type" value="Genomic_DNA"/>
</dbReference>
<keyword evidence="13" id="KW-0812">Transmembrane</keyword>